<feature type="transmembrane region" description="Helical" evidence="1">
    <location>
        <begin position="311"/>
        <end position="332"/>
    </location>
</feature>
<gene>
    <name evidence="2" type="ORF">LKD32_06210</name>
</gene>
<dbReference type="Proteomes" id="UP001198962">
    <property type="component" value="Unassembled WGS sequence"/>
</dbReference>
<accession>A0AAE3DKV7</accession>
<evidence type="ECO:0000256" key="1">
    <source>
        <dbReference type="SAM" id="Phobius"/>
    </source>
</evidence>
<name>A0AAE3DKV7_9FIRM</name>
<feature type="transmembrane region" description="Helical" evidence="1">
    <location>
        <begin position="352"/>
        <end position="372"/>
    </location>
</feature>
<feature type="transmembrane region" description="Helical" evidence="1">
    <location>
        <begin position="74"/>
        <end position="99"/>
    </location>
</feature>
<dbReference type="NCBIfam" id="TIGR04370">
    <property type="entry name" value="glyco_rpt_poly"/>
    <property type="match status" value="1"/>
</dbReference>
<feature type="transmembrane region" description="Helical" evidence="1">
    <location>
        <begin position="12"/>
        <end position="36"/>
    </location>
</feature>
<dbReference type="EMBL" id="JAJEPU010000014">
    <property type="protein sequence ID" value="MCC2164476.1"/>
    <property type="molecule type" value="Genomic_DNA"/>
</dbReference>
<feature type="transmembrane region" description="Helical" evidence="1">
    <location>
        <begin position="120"/>
        <end position="144"/>
    </location>
</feature>
<dbReference type="AlphaFoldDB" id="A0AAE3DKV7"/>
<keyword evidence="1" id="KW-0472">Membrane</keyword>
<sequence length="429" mass="49356">MIVYLICYVVSFILARFGIYLLSGAVMIGSACWLYYSEYRKTRNLIHLRALFSLFWVGGEGIACLKLSRLQTDWSVMTWICLALAYIGFWVVFEILTQIYGSGHDHYGRWRGYTGNPAPVFHMICGLTVVSALAFASEAVVLGYVPFLVRGVPHAYSEFHLTGIHYITVSCVLIPSLTVLYFHMARGRESSRCAVTAIVMTLISLLIPILCVSRFQFIFAVVLATFTYISLQKLFQPAYLLILFVVIIPVYLILTVARSHDVVYLNGIFEMKWEHMPIFITQPYMYIANNYDNFNCLVESLTTHSMGMKGLFPLWALTGLKFFFPQLINFPIFVDKKELTTLTMFYDAYYDFGWIGVLVFSCLLGFVAYLLVVKLREMHNPMGYLLYAQMGAYLMLSFFTTWFSNTTTWFYLIVTGILAVYYHISEHRR</sequence>
<comment type="caution">
    <text evidence="2">The sequence shown here is derived from an EMBL/GenBank/DDBJ whole genome shotgun (WGS) entry which is preliminary data.</text>
</comment>
<evidence type="ECO:0000313" key="2">
    <source>
        <dbReference type="EMBL" id="MCC2164476.1"/>
    </source>
</evidence>
<evidence type="ECO:0000313" key="3">
    <source>
        <dbReference type="Proteomes" id="UP001198962"/>
    </source>
</evidence>
<feature type="transmembrane region" description="Helical" evidence="1">
    <location>
        <begin position="384"/>
        <end position="402"/>
    </location>
</feature>
<keyword evidence="1" id="KW-1133">Transmembrane helix</keyword>
<organism evidence="2 3">
    <name type="scientific">Brotaphodocola catenula</name>
    <dbReference type="NCBI Taxonomy" id="2885361"/>
    <lineage>
        <taxon>Bacteria</taxon>
        <taxon>Bacillati</taxon>
        <taxon>Bacillota</taxon>
        <taxon>Clostridia</taxon>
        <taxon>Lachnospirales</taxon>
        <taxon>Lachnospiraceae</taxon>
        <taxon>Brotaphodocola</taxon>
    </lineage>
</organism>
<reference evidence="2" key="1">
    <citation type="submission" date="2021-10" db="EMBL/GenBank/DDBJ databases">
        <title>Anaerobic single-cell dispensing facilitates the cultivation of human gut bacteria.</title>
        <authorList>
            <person name="Afrizal A."/>
        </authorList>
    </citation>
    <scope>NUCLEOTIDE SEQUENCE</scope>
    <source>
        <strain evidence="2">CLA-AA-H274</strain>
    </source>
</reference>
<protein>
    <submittedName>
        <fullName evidence="2">Oligosaccharide repeat unit polymerase</fullName>
    </submittedName>
</protein>
<feature type="transmembrane region" description="Helical" evidence="1">
    <location>
        <begin position="48"/>
        <end position="68"/>
    </location>
</feature>
<keyword evidence="3" id="KW-1185">Reference proteome</keyword>
<feature type="transmembrane region" description="Helical" evidence="1">
    <location>
        <begin position="408"/>
        <end position="424"/>
    </location>
</feature>
<proteinExistence type="predicted"/>
<feature type="transmembrane region" description="Helical" evidence="1">
    <location>
        <begin position="164"/>
        <end position="182"/>
    </location>
</feature>
<keyword evidence="1" id="KW-0812">Transmembrane</keyword>
<dbReference type="RefSeq" id="WP_308451101.1">
    <property type="nucleotide sequence ID" value="NZ_JAJEPU010000014.1"/>
</dbReference>
<feature type="transmembrane region" description="Helical" evidence="1">
    <location>
        <begin position="238"/>
        <end position="257"/>
    </location>
</feature>
<feature type="transmembrane region" description="Helical" evidence="1">
    <location>
        <begin position="194"/>
        <end position="226"/>
    </location>
</feature>